<accession>A0A6G1KZG0</accession>
<protein>
    <recommendedName>
        <fullName evidence="3">BTB domain-containing protein</fullName>
    </recommendedName>
</protein>
<sequence length="292" mass="33432">MAEGALWQLDKEYYSISQERALILRLTECRLVEGESKPHKVHEFRVKRSALIETAHFETLLCNPAFKEHEQTVVDLKDDHPVALATWLKTLHGSGEADATGDADITIEDITIENVWHVLAMANQYGFDPKMPAAKAWFDRWLLLFPTHSFNHARGFRLATKFVVYNANYYATERCPDAFFDTNMHLRQNVIQQINAARTRLKSILHRELYRPIKDLLEVAKCDDKEKALYAYEKALRTLPRGQLRSHSSTTASTLCFWLQSVKPFQLQTCGSRYCTINVTAAVAGAIKKCLE</sequence>
<name>A0A6G1KZG0_9PEZI</name>
<proteinExistence type="predicted"/>
<gene>
    <name evidence="1" type="ORF">EJ03DRAFT_354342</name>
</gene>
<reference evidence="1" key="1">
    <citation type="journal article" date="2020" name="Stud. Mycol.">
        <title>101 Dothideomycetes genomes: a test case for predicting lifestyles and emergence of pathogens.</title>
        <authorList>
            <person name="Haridas S."/>
            <person name="Albert R."/>
            <person name="Binder M."/>
            <person name="Bloem J."/>
            <person name="Labutti K."/>
            <person name="Salamov A."/>
            <person name="Andreopoulos B."/>
            <person name="Baker S."/>
            <person name="Barry K."/>
            <person name="Bills G."/>
            <person name="Bluhm B."/>
            <person name="Cannon C."/>
            <person name="Castanera R."/>
            <person name="Culley D."/>
            <person name="Daum C."/>
            <person name="Ezra D."/>
            <person name="Gonzalez J."/>
            <person name="Henrissat B."/>
            <person name="Kuo A."/>
            <person name="Liang C."/>
            <person name="Lipzen A."/>
            <person name="Lutzoni F."/>
            <person name="Magnuson J."/>
            <person name="Mondo S."/>
            <person name="Nolan M."/>
            <person name="Ohm R."/>
            <person name="Pangilinan J."/>
            <person name="Park H.-J."/>
            <person name="Ramirez L."/>
            <person name="Alfaro M."/>
            <person name="Sun H."/>
            <person name="Tritt A."/>
            <person name="Yoshinaga Y."/>
            <person name="Zwiers L.-H."/>
            <person name="Turgeon B."/>
            <person name="Goodwin S."/>
            <person name="Spatafora J."/>
            <person name="Crous P."/>
            <person name="Grigoriev I."/>
        </authorList>
    </citation>
    <scope>NUCLEOTIDE SEQUENCE</scope>
    <source>
        <strain evidence="1">CBS 116005</strain>
    </source>
</reference>
<evidence type="ECO:0000313" key="2">
    <source>
        <dbReference type="Proteomes" id="UP000799436"/>
    </source>
</evidence>
<dbReference type="EMBL" id="ML995879">
    <property type="protein sequence ID" value="KAF2765997.1"/>
    <property type="molecule type" value="Genomic_DNA"/>
</dbReference>
<evidence type="ECO:0008006" key="3">
    <source>
        <dbReference type="Google" id="ProtNLM"/>
    </source>
</evidence>
<organism evidence="1 2">
    <name type="scientific">Teratosphaeria nubilosa</name>
    <dbReference type="NCBI Taxonomy" id="161662"/>
    <lineage>
        <taxon>Eukaryota</taxon>
        <taxon>Fungi</taxon>
        <taxon>Dikarya</taxon>
        <taxon>Ascomycota</taxon>
        <taxon>Pezizomycotina</taxon>
        <taxon>Dothideomycetes</taxon>
        <taxon>Dothideomycetidae</taxon>
        <taxon>Mycosphaerellales</taxon>
        <taxon>Teratosphaeriaceae</taxon>
        <taxon>Teratosphaeria</taxon>
    </lineage>
</organism>
<keyword evidence="2" id="KW-1185">Reference proteome</keyword>
<evidence type="ECO:0000313" key="1">
    <source>
        <dbReference type="EMBL" id="KAF2765997.1"/>
    </source>
</evidence>
<dbReference type="OrthoDB" id="268428at2759"/>
<dbReference type="AlphaFoldDB" id="A0A6G1KZG0"/>
<dbReference type="Proteomes" id="UP000799436">
    <property type="component" value="Unassembled WGS sequence"/>
</dbReference>